<dbReference type="AlphaFoldDB" id="A0A8T0HMU7"/>
<accession>A0A8T0HMU7</accession>
<proteinExistence type="predicted"/>
<dbReference type="EMBL" id="CM026426">
    <property type="protein sequence ID" value="KAG0572137.1"/>
    <property type="molecule type" value="Genomic_DNA"/>
</dbReference>
<reference evidence="1" key="1">
    <citation type="submission" date="2020-06" db="EMBL/GenBank/DDBJ databases">
        <title>WGS assembly of Ceratodon purpureus strain R40.</title>
        <authorList>
            <person name="Carey S.B."/>
            <person name="Jenkins J."/>
            <person name="Shu S."/>
            <person name="Lovell J.T."/>
            <person name="Sreedasyam A."/>
            <person name="Maumus F."/>
            <person name="Tiley G.P."/>
            <person name="Fernandez-Pozo N."/>
            <person name="Barry K."/>
            <person name="Chen C."/>
            <person name="Wang M."/>
            <person name="Lipzen A."/>
            <person name="Daum C."/>
            <person name="Saski C.A."/>
            <person name="Payton A.C."/>
            <person name="Mcbreen J.C."/>
            <person name="Conrad R.E."/>
            <person name="Kollar L.M."/>
            <person name="Olsson S."/>
            <person name="Huttunen S."/>
            <person name="Landis J.B."/>
            <person name="Wickett N.J."/>
            <person name="Johnson M.G."/>
            <person name="Rensing S.A."/>
            <person name="Grimwood J."/>
            <person name="Schmutz J."/>
            <person name="Mcdaniel S.F."/>
        </authorList>
    </citation>
    <scope>NUCLEOTIDE SEQUENCE</scope>
    <source>
        <strain evidence="1">R40</strain>
    </source>
</reference>
<name>A0A8T0HMU7_CERPU</name>
<organism evidence="1 2">
    <name type="scientific">Ceratodon purpureus</name>
    <name type="common">Fire moss</name>
    <name type="synonym">Dicranum purpureum</name>
    <dbReference type="NCBI Taxonomy" id="3225"/>
    <lineage>
        <taxon>Eukaryota</taxon>
        <taxon>Viridiplantae</taxon>
        <taxon>Streptophyta</taxon>
        <taxon>Embryophyta</taxon>
        <taxon>Bryophyta</taxon>
        <taxon>Bryophytina</taxon>
        <taxon>Bryopsida</taxon>
        <taxon>Dicranidae</taxon>
        <taxon>Pseudoditrichales</taxon>
        <taxon>Ditrichaceae</taxon>
        <taxon>Ceratodon</taxon>
    </lineage>
</organism>
<evidence type="ECO:0000313" key="1">
    <source>
        <dbReference type="EMBL" id="KAG0572137.1"/>
    </source>
</evidence>
<sequence length="147" mass="16219">MGELDGGEDVIEQRVVVKITMSVLRTCFHCQGSPSHLHPDTLRLYHHSAQDSQGPVRPILGRFSSHLKIGIVGWASKCREIDFVQSCPSLRCTFLSVPMSPMKPVFMCPTSDSTGSVNCSSRRARLVTICMAPDFDESVLSSTYLCL</sequence>
<comment type="caution">
    <text evidence="1">The sequence shown here is derived from an EMBL/GenBank/DDBJ whole genome shotgun (WGS) entry which is preliminary data.</text>
</comment>
<gene>
    <name evidence="1" type="ORF">KC19_VG071600</name>
</gene>
<keyword evidence="2" id="KW-1185">Reference proteome</keyword>
<evidence type="ECO:0000313" key="2">
    <source>
        <dbReference type="Proteomes" id="UP000822688"/>
    </source>
</evidence>
<protein>
    <submittedName>
        <fullName evidence="1">Uncharacterized protein</fullName>
    </submittedName>
</protein>
<dbReference type="Proteomes" id="UP000822688">
    <property type="component" value="Chromosome V"/>
</dbReference>